<feature type="chain" id="PRO_5004587243" evidence="2">
    <location>
        <begin position="23"/>
        <end position="85"/>
    </location>
</feature>
<feature type="region of interest" description="Disordered" evidence="1">
    <location>
        <begin position="66"/>
        <end position="85"/>
    </location>
</feature>
<name>T1E7N3_9SCOR</name>
<evidence type="ECO:0000313" key="3">
    <source>
        <dbReference type="EMBL" id="JAA98077.1"/>
    </source>
</evidence>
<proteinExistence type="evidence at transcript level"/>
<evidence type="ECO:0000256" key="1">
    <source>
        <dbReference type="SAM" id="MobiDB-lite"/>
    </source>
</evidence>
<reference evidence="3" key="1">
    <citation type="journal article" date="2013" name="Toxins">
        <title>Evolution stings: the origin and diversification of scorpion toxin peptide scaffolds.</title>
        <authorList>
            <person name="Sunagar K."/>
            <person name="Undheim E.A."/>
            <person name="Chan A.H."/>
            <person name="Koludarov I."/>
            <person name="Munoz-Gomez S.A."/>
            <person name="Antunes A."/>
            <person name="Fry B.G."/>
        </authorList>
    </citation>
    <scope>NUCLEOTIDE SEQUENCE</scope>
    <source>
        <tissue evidence="3">Telson venom gland</tissue>
    </source>
</reference>
<keyword evidence="2" id="KW-0732">Signal</keyword>
<evidence type="ECO:0000256" key="2">
    <source>
        <dbReference type="SAM" id="SignalP"/>
    </source>
</evidence>
<organism evidence="3">
    <name type="scientific">Isometroides vescus</name>
    <dbReference type="NCBI Taxonomy" id="1330405"/>
    <lineage>
        <taxon>Eukaryota</taxon>
        <taxon>Metazoa</taxon>
        <taxon>Ecdysozoa</taxon>
        <taxon>Arthropoda</taxon>
        <taxon>Chelicerata</taxon>
        <taxon>Arachnida</taxon>
        <taxon>Scorpiones</taxon>
        <taxon>Buthida</taxon>
        <taxon>Buthoidea</taxon>
        <taxon>Buthidae</taxon>
        <taxon>Isometroides</taxon>
    </lineage>
</organism>
<sequence>MNKRVLLVIFIVTLLVVDEVNSFSFRKMKGLLKRAWKSKLAKKLRSKGMRAFKNYAKDMLSDGSEEVPAAIPDEAPVEEERRRRR</sequence>
<protein>
    <submittedName>
        <fullName evidence="3">CYLIP-Iso-3</fullName>
    </submittedName>
</protein>
<dbReference type="EMBL" id="GALK01000017">
    <property type="protein sequence ID" value="JAA98077.1"/>
    <property type="molecule type" value="mRNA"/>
</dbReference>
<dbReference type="AlphaFoldDB" id="T1E7N3"/>
<accession>T1E7N3</accession>
<feature type="signal peptide" evidence="2">
    <location>
        <begin position="1"/>
        <end position="22"/>
    </location>
</feature>